<feature type="compositionally biased region" description="Polar residues" evidence="8">
    <location>
        <begin position="1447"/>
        <end position="1460"/>
    </location>
</feature>
<evidence type="ECO:0000259" key="10">
    <source>
        <dbReference type="PROSITE" id="PS51050"/>
    </source>
</evidence>
<protein>
    <recommendedName>
        <fullName evidence="13">Transcription initiation factor TFIID subunit 1 histone acetyltransferase domain-containing protein</fullName>
    </recommendedName>
</protein>
<dbReference type="GO" id="GO:0051123">
    <property type="term" value="P:RNA polymerase II preinitiation complex assembly"/>
    <property type="evidence" value="ECO:0007669"/>
    <property type="project" value="TreeGrafter"/>
</dbReference>
<evidence type="ECO:0000256" key="6">
    <source>
        <dbReference type="ARBA" id="ARBA00023242"/>
    </source>
</evidence>
<dbReference type="InterPro" id="IPR022591">
    <property type="entry name" value="TAF1_HAT_dom"/>
</dbReference>
<dbReference type="InterPro" id="IPR040240">
    <property type="entry name" value="TAF1"/>
</dbReference>
<feature type="region of interest" description="Disordered" evidence="8">
    <location>
        <begin position="1444"/>
        <end position="1463"/>
    </location>
</feature>
<feature type="compositionally biased region" description="Acidic residues" evidence="8">
    <location>
        <begin position="1706"/>
        <end position="1718"/>
    </location>
</feature>
<feature type="region of interest" description="Disordered" evidence="8">
    <location>
        <begin position="1862"/>
        <end position="1982"/>
    </location>
</feature>
<feature type="compositionally biased region" description="Acidic residues" evidence="8">
    <location>
        <begin position="1862"/>
        <end position="1902"/>
    </location>
</feature>
<comment type="caution">
    <text evidence="11">The sequence shown here is derived from an EMBL/GenBank/DDBJ whole genome shotgun (WGS) entry which is preliminary data.</text>
</comment>
<feature type="compositionally biased region" description="Low complexity" evidence="8">
    <location>
        <begin position="1318"/>
        <end position="1333"/>
    </location>
</feature>
<evidence type="ECO:0000259" key="9">
    <source>
        <dbReference type="PROSITE" id="PS50014"/>
    </source>
</evidence>
<feature type="domain" description="Bromo" evidence="9">
    <location>
        <begin position="2024"/>
        <end position="2097"/>
    </location>
</feature>
<evidence type="ECO:0000313" key="12">
    <source>
        <dbReference type="Proteomes" id="UP000232323"/>
    </source>
</evidence>
<dbReference type="Gene3D" id="1.20.920.10">
    <property type="entry name" value="Bromodomain-like"/>
    <property type="match status" value="1"/>
</dbReference>
<feature type="region of interest" description="Disordered" evidence="8">
    <location>
        <begin position="244"/>
        <end position="267"/>
    </location>
</feature>
<evidence type="ECO:0000256" key="2">
    <source>
        <dbReference type="ARBA" id="ARBA00022723"/>
    </source>
</evidence>
<evidence type="ECO:0000256" key="7">
    <source>
        <dbReference type="PROSITE-ProRule" id="PRU00035"/>
    </source>
</evidence>
<dbReference type="Pfam" id="PF12157">
    <property type="entry name" value="DUF3591"/>
    <property type="match status" value="3"/>
</dbReference>
<dbReference type="PROSITE" id="PS50014">
    <property type="entry name" value="BROMODOMAIN_2"/>
    <property type="match status" value="1"/>
</dbReference>
<dbReference type="PANTHER" id="PTHR13900">
    <property type="entry name" value="TRANSCRIPTION INITIATION FACTOR TFIID"/>
    <property type="match status" value="1"/>
</dbReference>
<feature type="region of interest" description="Disordered" evidence="8">
    <location>
        <begin position="112"/>
        <end position="141"/>
    </location>
</feature>
<feature type="compositionally biased region" description="Acidic residues" evidence="8">
    <location>
        <begin position="120"/>
        <end position="130"/>
    </location>
</feature>
<dbReference type="InterPro" id="IPR001487">
    <property type="entry name" value="Bromodomain"/>
</dbReference>
<feature type="compositionally biased region" description="Basic residues" evidence="8">
    <location>
        <begin position="1617"/>
        <end position="1628"/>
    </location>
</feature>
<feature type="compositionally biased region" description="Polar residues" evidence="8">
    <location>
        <begin position="66"/>
        <end position="75"/>
    </location>
</feature>
<evidence type="ECO:0000313" key="11">
    <source>
        <dbReference type="EMBL" id="GAX83509.1"/>
    </source>
</evidence>
<feature type="region of interest" description="Disordered" evidence="8">
    <location>
        <begin position="1496"/>
        <end position="1541"/>
    </location>
</feature>
<dbReference type="OrthoDB" id="21449at2759"/>
<dbReference type="SMART" id="SM00297">
    <property type="entry name" value="BROMO"/>
    <property type="match status" value="1"/>
</dbReference>
<evidence type="ECO:0000256" key="1">
    <source>
        <dbReference type="ARBA" id="ARBA00004123"/>
    </source>
</evidence>
<dbReference type="GO" id="GO:0005669">
    <property type="term" value="C:transcription factor TFIID complex"/>
    <property type="evidence" value="ECO:0007669"/>
    <property type="project" value="InterPro"/>
</dbReference>
<evidence type="ECO:0000256" key="4">
    <source>
        <dbReference type="ARBA" id="ARBA00022833"/>
    </source>
</evidence>
<dbReference type="GO" id="GO:0016251">
    <property type="term" value="F:RNA polymerase II general transcription initiation factor activity"/>
    <property type="evidence" value="ECO:0007669"/>
    <property type="project" value="InterPro"/>
</dbReference>
<dbReference type="CDD" id="cd04369">
    <property type="entry name" value="Bromodomain"/>
    <property type="match status" value="1"/>
</dbReference>
<keyword evidence="6" id="KW-0539">Nucleus</keyword>
<keyword evidence="4" id="KW-0862">Zinc</keyword>
<evidence type="ECO:0000256" key="3">
    <source>
        <dbReference type="ARBA" id="ARBA00022771"/>
    </source>
</evidence>
<dbReference type="GO" id="GO:0004402">
    <property type="term" value="F:histone acetyltransferase activity"/>
    <property type="evidence" value="ECO:0007669"/>
    <property type="project" value="InterPro"/>
</dbReference>
<dbReference type="SUPFAM" id="SSF47370">
    <property type="entry name" value="Bromodomain"/>
    <property type="match status" value="1"/>
</dbReference>
<dbReference type="Proteomes" id="UP000232323">
    <property type="component" value="Unassembled WGS sequence"/>
</dbReference>
<dbReference type="PANTHER" id="PTHR13900:SF0">
    <property type="entry name" value="TRANSCRIPTION INITIATION FACTOR TFIID SUBUNIT 1"/>
    <property type="match status" value="1"/>
</dbReference>
<dbReference type="InterPro" id="IPR036427">
    <property type="entry name" value="Bromodomain-like_sf"/>
</dbReference>
<feature type="domain" description="CW-type" evidence="10">
    <location>
        <begin position="2167"/>
        <end position="2214"/>
    </location>
</feature>
<keyword evidence="2" id="KW-0479">Metal-binding</keyword>
<reference evidence="11 12" key="1">
    <citation type="submission" date="2017-08" db="EMBL/GenBank/DDBJ databases">
        <title>Acidophilic green algal genome provides insights into adaptation to an acidic environment.</title>
        <authorList>
            <person name="Hirooka S."/>
            <person name="Hirose Y."/>
            <person name="Kanesaki Y."/>
            <person name="Higuchi S."/>
            <person name="Fujiwara T."/>
            <person name="Onuma R."/>
            <person name="Era A."/>
            <person name="Ohbayashi R."/>
            <person name="Uzuka A."/>
            <person name="Nozaki H."/>
            <person name="Yoshikawa H."/>
            <person name="Miyagishima S.Y."/>
        </authorList>
    </citation>
    <scope>NUCLEOTIDE SEQUENCE [LARGE SCALE GENOMIC DNA]</scope>
    <source>
        <strain evidence="11 12">NIES-2499</strain>
    </source>
</reference>
<feature type="compositionally biased region" description="Acidic residues" evidence="8">
    <location>
        <begin position="1930"/>
        <end position="1941"/>
    </location>
</feature>
<evidence type="ECO:0000256" key="8">
    <source>
        <dbReference type="SAM" id="MobiDB-lite"/>
    </source>
</evidence>
<keyword evidence="5 7" id="KW-0103">Bromodomain</keyword>
<dbReference type="GO" id="GO:0008270">
    <property type="term" value="F:zinc ion binding"/>
    <property type="evidence" value="ECO:0007669"/>
    <property type="project" value="UniProtKB-KW"/>
</dbReference>
<gene>
    <name evidence="11" type="ORF">CEUSTIGMA_g10934.t1</name>
</gene>
<accession>A0A250XKR5</accession>
<feature type="region of interest" description="Disordered" evidence="8">
    <location>
        <begin position="62"/>
        <end position="81"/>
    </location>
</feature>
<dbReference type="InterPro" id="IPR011124">
    <property type="entry name" value="Znf_CW"/>
</dbReference>
<proteinExistence type="predicted"/>
<feature type="compositionally biased region" description="Basic and acidic residues" evidence="8">
    <location>
        <begin position="1515"/>
        <end position="1537"/>
    </location>
</feature>
<comment type="subcellular location">
    <subcellularLocation>
        <location evidence="1">Nucleus</location>
    </subcellularLocation>
</comment>
<dbReference type="EMBL" id="BEGY01000100">
    <property type="protein sequence ID" value="GAX83509.1"/>
    <property type="molecule type" value="Genomic_DNA"/>
</dbReference>
<dbReference type="Pfam" id="PF00439">
    <property type="entry name" value="Bromodomain"/>
    <property type="match status" value="1"/>
</dbReference>
<dbReference type="GO" id="GO:0017025">
    <property type="term" value="F:TBP-class protein binding"/>
    <property type="evidence" value="ECO:0007669"/>
    <property type="project" value="InterPro"/>
</dbReference>
<feature type="compositionally biased region" description="Low complexity" evidence="8">
    <location>
        <begin position="250"/>
        <end position="264"/>
    </location>
</feature>
<organism evidence="11 12">
    <name type="scientific">Chlamydomonas eustigma</name>
    <dbReference type="NCBI Taxonomy" id="1157962"/>
    <lineage>
        <taxon>Eukaryota</taxon>
        <taxon>Viridiplantae</taxon>
        <taxon>Chlorophyta</taxon>
        <taxon>core chlorophytes</taxon>
        <taxon>Chlorophyceae</taxon>
        <taxon>CS clade</taxon>
        <taxon>Chlamydomonadales</taxon>
        <taxon>Chlamydomonadaceae</taxon>
        <taxon>Chlamydomonas</taxon>
    </lineage>
</organism>
<name>A0A250XKR5_9CHLO</name>
<evidence type="ECO:0000256" key="5">
    <source>
        <dbReference type="ARBA" id="ARBA00023117"/>
    </source>
</evidence>
<feature type="region of interest" description="Disordered" evidence="8">
    <location>
        <begin position="1318"/>
        <end position="1337"/>
    </location>
</feature>
<keyword evidence="12" id="KW-1185">Reference proteome</keyword>
<keyword evidence="3" id="KW-0863">Zinc-finger</keyword>
<feature type="compositionally biased region" description="Basic residues" evidence="8">
    <location>
        <begin position="1906"/>
        <end position="1925"/>
    </location>
</feature>
<feature type="region of interest" description="Disordered" evidence="8">
    <location>
        <begin position="1617"/>
        <end position="1753"/>
    </location>
</feature>
<dbReference type="STRING" id="1157962.A0A250XKR5"/>
<dbReference type="PROSITE" id="PS51050">
    <property type="entry name" value="ZF_CW"/>
    <property type="match status" value="1"/>
</dbReference>
<sequence length="2214" mass="240164">MSSTNDDDDGEDFLLGFAFGNVDESGRADVDYLDDVDEKFRVQWKGISEVAVDLDLKAIGRDDALGNSSTQSASVQPRGDALDFGDETELAEDETPATVSSYIQAPAIRGWNALPQSTGAEEDDYDDEDEGKGPPNTNMLPPPQTILVASQKALTSKPLASMLLETSKESTEAGDKGKEVCAATIPELPVLVNCDDGEVILHFSELFSMPEDELQKLYDDQTPEEAAQDRVLYEAWRARQEQRRARREASAAQDGDQSQGSQSDLYDESELMRAMPPGFERQLQLMHDTQGQRAELVASGMRLQEGAKKLDLMDVDSTLQLFEGEEGLNEARVQAEDPFPADGHQSSTYHQHAMALTALDPPPAFASYPLISAQHAQAAAQQLYQHKILSEAAELGLLPPAMLLPMGLTDRHPEAAQNLLNMHMSAIQKVLGQDRNDDEMVTLEELSSEEGDGAGSVKFIGLVPESNAELASTYAWENDIIWGDDSEEEVKENGCLDLGSYRGLPEPLVKPPASNRSNLGLHPQMLRLEGVPGDGMSSAAAAAAVPVKGGASAALSMKLRLQPWLIASEDWLDELGRPYASLTLGPIDSSRVEGQLRGGPGRNAAASTPNMRPGGVIMQFLHLSTEPGSASLILDLNDPGMVFMSEEADGDVLKSAAAIVRGAPPKMIPAAGQPMNPDDEVAIDLAKFNISNDHHYSHSRKSKMDRGIHLTVTVKHATPALKLMSIPFTLSPQELMHFHRPRSCWYPLDRLPLKLPTLTTAQAASIDPATTCSLVIWSVNGKNSGVIPVQGSSPDVLSQNLGVWLEGLAVKTFPEITALGRSGYKARLVQLGGPPKVLDLDLAATVGSQPLGEALKHAVETGAAAAAVSTDLTGEGAQTLTSPAGTKRQGSTGQRPAVHVFLEFTKIKLLLSRISNSTPHPDSQIPLRPPSAFSRVKNFTTTDGHLLLLEYLEERPPLLSHQGMGLKITTFYKKRSETDTTGHQLMKRAAARGPSTPIPGQSESAAKVAAAARAAEALAAADDDDDVEVWRIGNVQALSTDEDSPFLGALHPGQSLVSVEGGGLYRAPAVPHSTATTDLLLVRNANGALSVREVTGTFLVGQQQPAMRVPTPCSPLVAELRDNRLLACVARLLRTKEERLKRKPGGIQQQATIKVEELKPKFPKLSTTEISNLLKSMCGCYHRPETNSYALNPGVQLMPESELRRLVTPEMVCAVDSMLAASVQAHSLGIQDIDTLTNLVASDKLAIALEQLPLHDPQVAAAAELIEWMVNHCPWVTTNSFVSSMRECNAIMAITGPGDPTGRGYGFSFTSPHGSRVGAAAGKDTAGAAGKAGPPEMGSITGSEADLRKLSAEAATNILLQFGVDQTVLSAQWEKCNQSGTSYRWRLIDIVRQLATAAAKDGSNSEIARRYMRAVRATFSDQLDTMVAAAQKVWEAQLKVLEGQAPEDTSSQGSAQSSHFLQLGSRRNVVTGVPAENVGGAEDDEELEYKRMRQQGFFGGATGNNPKDPPSTSSSRKEKSSKEGGGKDDGAPKPGERRLKRTLIWTNADGVRQSFTEVYSDRSDMMLLNQMVSSSGRDQVGWVERRVKAREGGIYDAKQRETFKRRELVLQQAVRGRGRGRGLGRGRGRGISAGTAPPSGSKGSKAADDEDDMLELYDAAAPAPPSICKSCGQVGHKTSKSSKCANYEPPAPKLPDAEDAAPPAEADSETEEELDEEDKYLMKVKQGSITGRRRAERSAVMTAPPSLEGGTEPPYTMPDLQLLSADVGLNDASMFYSQQAWELTASADAVDWGSYGPLANEALMMGAGETLDGVIQPGFFMAQEPDIAERLAVNNGPRTKSGRRISRKVVVAAEVVEAVEDDKDEDFVPEDDEYGDDDDDEKFVPEVEEEEDIMYFDIEDDDNGRKRGKHKNQRKSSSQGKKRQRSSYNEFEDFEESEEEALSISDNSDDGKQARSRQRPSTSMRSAGKRQATGGTYSGIVAGGGDNSTAEWAPLNIPAELGRVTSEAGSGRARLRRYLEAVMDEVELCDPFLAFKSQVDQRYVPDYKKFVKAEREIWLDRIRENCARYTSASQLLSDMEQLYNNAISYNSANCGMFGNPTLIQLAKSLLNAARHHVDSKKQEIKASELAIQEESQPPSREPVVKKIKIPLKKVEVLKPIQTPAEITCTLDSWLKCTGCEKWRRVHEALIAEYGGDKEFYCTYIQRDCDEPEDQ</sequence>
<dbReference type="Pfam" id="PF07496">
    <property type="entry name" value="zf-CW"/>
    <property type="match status" value="1"/>
</dbReference>
<evidence type="ECO:0008006" key="13">
    <source>
        <dbReference type="Google" id="ProtNLM"/>
    </source>
</evidence>
<feature type="region of interest" description="Disordered" evidence="8">
    <location>
        <begin position="874"/>
        <end position="894"/>
    </location>
</feature>